<comment type="catalytic activity">
    <reaction evidence="9 12">
        <text>D-ribose 5-phosphate + ATP = 5-phospho-alpha-D-ribose 1-diphosphate + AMP + H(+)</text>
        <dbReference type="Rhea" id="RHEA:15609"/>
        <dbReference type="ChEBI" id="CHEBI:15378"/>
        <dbReference type="ChEBI" id="CHEBI:30616"/>
        <dbReference type="ChEBI" id="CHEBI:58017"/>
        <dbReference type="ChEBI" id="CHEBI:78346"/>
        <dbReference type="ChEBI" id="CHEBI:456215"/>
        <dbReference type="EC" id="2.7.6.1"/>
    </reaction>
</comment>
<keyword evidence="12" id="KW-0963">Cytoplasm</keyword>
<evidence type="ECO:0000256" key="4">
    <source>
        <dbReference type="ARBA" id="ARBA00022727"/>
    </source>
</evidence>
<evidence type="ECO:0000256" key="8">
    <source>
        <dbReference type="ARBA" id="ARBA00022842"/>
    </source>
</evidence>
<feature type="active site" evidence="12">
    <location>
        <position position="200"/>
    </location>
</feature>
<dbReference type="GO" id="GO:0016301">
    <property type="term" value="F:kinase activity"/>
    <property type="evidence" value="ECO:0007669"/>
    <property type="project" value="UniProtKB-KW"/>
</dbReference>
<dbReference type="Pfam" id="PF14572">
    <property type="entry name" value="Pribosyl_synth"/>
    <property type="match status" value="1"/>
</dbReference>
<feature type="binding site" evidence="12">
    <location>
        <position position="202"/>
    </location>
    <ligand>
        <name>D-ribose 5-phosphate</name>
        <dbReference type="ChEBI" id="CHEBI:78346"/>
    </ligand>
</feature>
<comment type="cofactor">
    <cofactor evidence="12">
        <name>Mg(2+)</name>
        <dbReference type="ChEBI" id="CHEBI:18420"/>
    </cofactor>
    <text evidence="12">Binds 2 Mg(2+) ions per subunit.</text>
</comment>
<comment type="subunit">
    <text evidence="12">Homohexamer.</text>
</comment>
<keyword evidence="6 12" id="KW-0418">Kinase</keyword>
<dbReference type="SUPFAM" id="SSF53271">
    <property type="entry name" value="PRTase-like"/>
    <property type="match status" value="1"/>
</dbReference>
<dbReference type="NCBIfam" id="NF002320">
    <property type="entry name" value="PRK01259.1"/>
    <property type="match status" value="1"/>
</dbReference>
<evidence type="ECO:0000256" key="9">
    <source>
        <dbReference type="ARBA" id="ARBA00049535"/>
    </source>
</evidence>
<keyword evidence="7 12" id="KW-0067">ATP-binding</keyword>
<dbReference type="FunFam" id="3.40.50.2020:FF:000001">
    <property type="entry name" value="Ribose-phosphate pyrophosphokinase"/>
    <property type="match status" value="1"/>
</dbReference>
<dbReference type="InterPro" id="IPR029099">
    <property type="entry name" value="Pribosyltran_N"/>
</dbReference>
<evidence type="ECO:0000256" key="7">
    <source>
        <dbReference type="ARBA" id="ARBA00022840"/>
    </source>
</evidence>
<comment type="caution">
    <text evidence="14">The sequence shown here is derived from an EMBL/GenBank/DDBJ whole genome shotgun (WGS) entry which is preliminary data.</text>
</comment>
<feature type="binding site" evidence="12">
    <location>
        <begin position="96"/>
        <end position="97"/>
    </location>
    <ligand>
        <name>ATP</name>
        <dbReference type="ChEBI" id="CHEBI:30616"/>
    </ligand>
</feature>
<dbReference type="GO" id="GO:0002189">
    <property type="term" value="C:ribose phosphate diphosphokinase complex"/>
    <property type="evidence" value="ECO:0007669"/>
    <property type="project" value="TreeGrafter"/>
</dbReference>
<comment type="function">
    <text evidence="10 12">Involved in the biosynthesis of the central metabolite phospho-alpha-D-ribosyl-1-pyrophosphate (PRPP) via the transfer of pyrophosphoryl group from ATP to 1-hydroxyl of ribose-5-phosphate (Rib-5-P).</text>
</comment>
<evidence type="ECO:0000256" key="5">
    <source>
        <dbReference type="ARBA" id="ARBA00022741"/>
    </source>
</evidence>
<dbReference type="GO" id="GO:0005524">
    <property type="term" value="F:ATP binding"/>
    <property type="evidence" value="ECO:0007669"/>
    <property type="project" value="UniProtKB-KW"/>
</dbReference>
<dbReference type="GO" id="GO:0000287">
    <property type="term" value="F:magnesium ion binding"/>
    <property type="evidence" value="ECO:0007669"/>
    <property type="project" value="UniProtKB-UniRule"/>
</dbReference>
<evidence type="ECO:0000256" key="11">
    <source>
        <dbReference type="ARBA" id="ARBA00061444"/>
    </source>
</evidence>
<evidence type="ECO:0000313" key="15">
    <source>
        <dbReference type="Proteomes" id="UP000317421"/>
    </source>
</evidence>
<keyword evidence="8 12" id="KW-0460">Magnesium</keyword>
<comment type="similarity">
    <text evidence="11 12">Belongs to the ribose-phosphate pyrophosphokinase family. Class I subfamily.</text>
</comment>
<gene>
    <name evidence="12 14" type="primary">prs</name>
    <name evidence="14" type="ORF">Pla108_34790</name>
</gene>
<evidence type="ECO:0000256" key="6">
    <source>
        <dbReference type="ARBA" id="ARBA00022777"/>
    </source>
</evidence>
<dbReference type="EMBL" id="SJPR01000005">
    <property type="protein sequence ID" value="TWT95333.1"/>
    <property type="molecule type" value="Genomic_DNA"/>
</dbReference>
<keyword evidence="2 12" id="KW-0808">Transferase</keyword>
<dbReference type="PANTHER" id="PTHR10210">
    <property type="entry name" value="RIBOSE-PHOSPHATE DIPHOSPHOKINASE FAMILY MEMBER"/>
    <property type="match status" value="1"/>
</dbReference>
<dbReference type="InterPro" id="IPR000836">
    <property type="entry name" value="PRTase_dom"/>
</dbReference>
<feature type="binding site" evidence="12">
    <location>
        <position position="130"/>
    </location>
    <ligand>
        <name>Mg(2+)</name>
        <dbReference type="ChEBI" id="CHEBI:18420"/>
    </ligand>
</feature>
<dbReference type="GO" id="GO:0005737">
    <property type="term" value="C:cytoplasm"/>
    <property type="evidence" value="ECO:0007669"/>
    <property type="project" value="UniProtKB-SubCell"/>
</dbReference>
<comment type="pathway">
    <text evidence="1 12">Metabolic intermediate biosynthesis; 5-phospho-alpha-D-ribose 1-diphosphate biosynthesis; 5-phospho-alpha-D-ribose 1-diphosphate from D-ribose 5-phosphate (route I): step 1/1.</text>
</comment>
<dbReference type="SMART" id="SM01400">
    <property type="entry name" value="Pribosyltran_N"/>
    <property type="match status" value="1"/>
</dbReference>
<accession>A0A5C6AAI0</accession>
<dbReference type="OrthoDB" id="9777067at2"/>
<dbReference type="InterPro" id="IPR037515">
    <property type="entry name" value="Rib-P_diPkinase_bac"/>
</dbReference>
<dbReference type="Gene3D" id="3.40.50.2020">
    <property type="match status" value="2"/>
</dbReference>
<feature type="binding site" evidence="12">
    <location>
        <position position="171"/>
    </location>
    <ligand>
        <name>Mg(2+)</name>
        <dbReference type="ChEBI" id="CHEBI:18420"/>
    </ligand>
</feature>
<dbReference type="GO" id="GO:0004749">
    <property type="term" value="F:ribose phosphate diphosphokinase activity"/>
    <property type="evidence" value="ECO:0007669"/>
    <property type="project" value="UniProtKB-UniRule"/>
</dbReference>
<dbReference type="GO" id="GO:0009156">
    <property type="term" value="P:ribonucleoside monophosphate biosynthetic process"/>
    <property type="evidence" value="ECO:0007669"/>
    <property type="project" value="InterPro"/>
</dbReference>
<evidence type="ECO:0000256" key="2">
    <source>
        <dbReference type="ARBA" id="ARBA00022679"/>
    </source>
</evidence>
<keyword evidence="15" id="KW-1185">Reference proteome</keyword>
<keyword evidence="4 12" id="KW-0545">Nucleotide biosynthesis</keyword>
<feature type="binding site" evidence="12">
    <location>
        <begin position="37"/>
        <end position="39"/>
    </location>
    <ligand>
        <name>ATP</name>
        <dbReference type="ChEBI" id="CHEBI:30616"/>
    </ligand>
</feature>
<evidence type="ECO:0000313" key="14">
    <source>
        <dbReference type="EMBL" id="TWT95333.1"/>
    </source>
</evidence>
<proteinExistence type="inferred from homology"/>
<comment type="subcellular location">
    <subcellularLocation>
        <location evidence="12">Cytoplasm</location>
    </subcellularLocation>
</comment>
<evidence type="ECO:0000256" key="1">
    <source>
        <dbReference type="ARBA" id="ARBA00004996"/>
    </source>
</evidence>
<keyword evidence="3 12" id="KW-0479">Metal-binding</keyword>
<dbReference type="HAMAP" id="MF_00583_B">
    <property type="entry name" value="RibP_PPkinase_B"/>
    <property type="match status" value="1"/>
</dbReference>
<dbReference type="GO" id="GO:0006164">
    <property type="term" value="P:purine nucleotide biosynthetic process"/>
    <property type="evidence" value="ECO:0007669"/>
    <property type="project" value="TreeGrafter"/>
</dbReference>
<dbReference type="EC" id="2.7.6.1" evidence="12"/>
<dbReference type="InterPro" id="IPR005946">
    <property type="entry name" value="Rib-P_diPkinase"/>
</dbReference>
<dbReference type="Pfam" id="PF13793">
    <property type="entry name" value="Pribosyltran_N"/>
    <property type="match status" value="1"/>
</dbReference>
<evidence type="ECO:0000259" key="13">
    <source>
        <dbReference type="Pfam" id="PF13793"/>
    </source>
</evidence>
<dbReference type="InterPro" id="IPR000842">
    <property type="entry name" value="PRib_PP_synth_CS"/>
</dbReference>
<dbReference type="UniPathway" id="UPA00087">
    <property type="reaction ID" value="UER00172"/>
</dbReference>
<dbReference type="RefSeq" id="WP_146446175.1">
    <property type="nucleotide sequence ID" value="NZ_SJPR01000005.1"/>
</dbReference>
<dbReference type="NCBIfam" id="TIGR01251">
    <property type="entry name" value="ribP_PPkin"/>
    <property type="match status" value="1"/>
</dbReference>
<protein>
    <recommendedName>
        <fullName evidence="12">Ribose-phosphate pyrophosphokinase</fullName>
        <shortName evidence="12">RPPK</shortName>
        <ecNumber evidence="12">2.7.6.1</ecNumber>
    </recommendedName>
    <alternativeName>
        <fullName evidence="12">5-phospho-D-ribosyl alpha-1-diphosphate synthase</fullName>
    </alternativeName>
    <alternativeName>
        <fullName evidence="12">Phosphoribosyl diphosphate synthase</fullName>
    </alternativeName>
    <alternativeName>
        <fullName evidence="12">Phosphoribosyl pyrophosphate synthase</fullName>
        <shortName evidence="12">P-Rib-PP synthase</shortName>
        <shortName evidence="12">PRPP synthase</shortName>
        <shortName evidence="12">PRPPase</shortName>
    </alternativeName>
</protein>
<dbReference type="CDD" id="cd06223">
    <property type="entry name" value="PRTases_typeI"/>
    <property type="match status" value="1"/>
</dbReference>
<evidence type="ECO:0000256" key="12">
    <source>
        <dbReference type="HAMAP-Rule" id="MF_00583"/>
    </source>
</evidence>
<evidence type="ECO:0000256" key="3">
    <source>
        <dbReference type="ARBA" id="ARBA00022723"/>
    </source>
</evidence>
<comment type="caution">
    <text evidence="12">Lacks conserved residue(s) required for the propagation of feature annotation.</text>
</comment>
<name>A0A5C6AAI0_9BACT</name>
<keyword evidence="5 12" id="KW-0547">Nucleotide-binding</keyword>
<feature type="binding site" evidence="12">
    <location>
        <position position="227"/>
    </location>
    <ligand>
        <name>D-ribose 5-phosphate</name>
        <dbReference type="ChEBI" id="CHEBI:78346"/>
    </ligand>
</feature>
<reference evidence="14 15" key="1">
    <citation type="submission" date="2019-02" db="EMBL/GenBank/DDBJ databases">
        <title>Deep-cultivation of Planctomycetes and their phenomic and genomic characterization uncovers novel biology.</title>
        <authorList>
            <person name="Wiegand S."/>
            <person name="Jogler M."/>
            <person name="Boedeker C."/>
            <person name="Pinto D."/>
            <person name="Vollmers J."/>
            <person name="Rivas-Marin E."/>
            <person name="Kohn T."/>
            <person name="Peeters S.H."/>
            <person name="Heuer A."/>
            <person name="Rast P."/>
            <person name="Oberbeckmann S."/>
            <person name="Bunk B."/>
            <person name="Jeske O."/>
            <person name="Meyerdierks A."/>
            <person name="Storesund J.E."/>
            <person name="Kallscheuer N."/>
            <person name="Luecker S."/>
            <person name="Lage O.M."/>
            <person name="Pohl T."/>
            <person name="Merkel B.J."/>
            <person name="Hornburger P."/>
            <person name="Mueller R.-W."/>
            <person name="Bruemmer F."/>
            <person name="Labrenz M."/>
            <person name="Spormann A.M."/>
            <person name="Op Den Camp H."/>
            <person name="Overmann J."/>
            <person name="Amann R."/>
            <person name="Jetten M.S.M."/>
            <person name="Mascher T."/>
            <person name="Medema M.H."/>
            <person name="Devos D.P."/>
            <person name="Kaster A.-K."/>
            <person name="Ovreas L."/>
            <person name="Rohde M."/>
            <person name="Galperin M.Y."/>
            <person name="Jogler C."/>
        </authorList>
    </citation>
    <scope>NUCLEOTIDE SEQUENCE [LARGE SCALE GENOMIC DNA]</scope>
    <source>
        <strain evidence="14 15">Pla108</strain>
    </source>
</reference>
<dbReference type="Proteomes" id="UP000317421">
    <property type="component" value="Unassembled WGS sequence"/>
</dbReference>
<organism evidence="14 15">
    <name type="scientific">Botrimarina colliarenosi</name>
    <dbReference type="NCBI Taxonomy" id="2528001"/>
    <lineage>
        <taxon>Bacteria</taxon>
        <taxon>Pseudomonadati</taxon>
        <taxon>Planctomycetota</taxon>
        <taxon>Planctomycetia</taxon>
        <taxon>Pirellulales</taxon>
        <taxon>Lacipirellulaceae</taxon>
        <taxon>Botrimarina</taxon>
    </lineage>
</organism>
<dbReference type="PANTHER" id="PTHR10210:SF41">
    <property type="entry name" value="RIBOSE-PHOSPHATE PYROPHOSPHOKINASE 1, CHLOROPLASTIC"/>
    <property type="match status" value="1"/>
</dbReference>
<sequence>MHDLKLFSGGANPRLSQSIADYLGVPLGHISLGRFPDGEISCKIDEDVRGRDVFLIQPTCPPVNENLIELLVMIDACVRASAERITAVIPYFGYARQDRKDEGRVPITAKLVANMIARAGANRVLTMDLHAAQIQGFFDVPVDHLYAAPVLTEHFLEALEDVGDIVIVSPDEGSIKRALGHAKRLGANRDGGAPVAIIDKRRTGPTTTVQANILGGPVEGRTALMFDDMISTAGSIAGAAKVLHEHGVKAIHVGVTHAVLCGPAMERLEEANLASLVCTNSIPLTEAQRLPQTHVLDVGPTLGEAIKRIHRNESVSKLFR</sequence>
<feature type="domain" description="Ribose-phosphate pyrophosphokinase N-terminal" evidence="13">
    <location>
        <begin position="4"/>
        <end position="120"/>
    </location>
</feature>
<dbReference type="PROSITE" id="PS00114">
    <property type="entry name" value="PRPP_SYNTHASE"/>
    <property type="match status" value="1"/>
</dbReference>
<dbReference type="InterPro" id="IPR029057">
    <property type="entry name" value="PRTase-like"/>
</dbReference>
<dbReference type="GO" id="GO:0006015">
    <property type="term" value="P:5-phosphoribose 1-diphosphate biosynthetic process"/>
    <property type="evidence" value="ECO:0007669"/>
    <property type="project" value="UniProtKB-UniRule"/>
</dbReference>
<dbReference type="AlphaFoldDB" id="A0A5C6AAI0"/>
<evidence type="ECO:0000256" key="10">
    <source>
        <dbReference type="ARBA" id="ARBA00054914"/>
    </source>
</evidence>